<evidence type="ECO:0000256" key="4">
    <source>
        <dbReference type="ARBA" id="ARBA00022795"/>
    </source>
</evidence>
<accession>A0ABQ2D302</accession>
<feature type="domain" description="Flagellar assembly protein FliH/Type III secretion system HrpE" evidence="9">
    <location>
        <begin position="108"/>
        <end position="235"/>
    </location>
</feature>
<dbReference type="InterPro" id="IPR018035">
    <property type="entry name" value="Flagellar_FliH/T3SS_HrpE"/>
</dbReference>
<feature type="coiled-coil region" evidence="8">
    <location>
        <begin position="41"/>
        <end position="128"/>
    </location>
</feature>
<organism evidence="10 11">
    <name type="scientific">Virgibacillus kapii</name>
    <dbReference type="NCBI Taxonomy" id="1638645"/>
    <lineage>
        <taxon>Bacteria</taxon>
        <taxon>Bacillati</taxon>
        <taxon>Bacillota</taxon>
        <taxon>Bacilli</taxon>
        <taxon>Bacillales</taxon>
        <taxon>Bacillaceae</taxon>
        <taxon>Virgibacillus</taxon>
    </lineage>
</organism>
<keyword evidence="10" id="KW-0969">Cilium</keyword>
<evidence type="ECO:0000256" key="6">
    <source>
        <dbReference type="ARBA" id="ARBA00023225"/>
    </source>
</evidence>
<dbReference type="EMBL" id="BMPN01000001">
    <property type="protein sequence ID" value="GGJ44057.1"/>
    <property type="molecule type" value="Genomic_DNA"/>
</dbReference>
<evidence type="ECO:0000256" key="1">
    <source>
        <dbReference type="ARBA" id="ARBA00003041"/>
    </source>
</evidence>
<keyword evidence="4" id="KW-1005">Bacterial flagellum biogenesis</keyword>
<keyword evidence="6" id="KW-1006">Bacterial flagellum protein export</keyword>
<dbReference type="PANTHER" id="PTHR34982:SF1">
    <property type="entry name" value="FLAGELLAR ASSEMBLY PROTEIN FLIH"/>
    <property type="match status" value="1"/>
</dbReference>
<dbReference type="InterPro" id="IPR051472">
    <property type="entry name" value="T3SS_Stator/FliH"/>
</dbReference>
<dbReference type="InterPro" id="IPR022524">
    <property type="entry name" value="FliH_Bacilli"/>
</dbReference>
<dbReference type="RefSeq" id="WP_038244318.1">
    <property type="nucleotide sequence ID" value="NZ_BMPN01000001.1"/>
</dbReference>
<keyword evidence="11" id="KW-1185">Reference proteome</keyword>
<comment type="caution">
    <text evidence="10">The sequence shown here is derived from an EMBL/GenBank/DDBJ whole genome shotgun (WGS) entry which is preliminary data.</text>
</comment>
<keyword evidence="8" id="KW-0175">Coiled coil</keyword>
<dbReference type="Proteomes" id="UP000634435">
    <property type="component" value="Unassembled WGS sequence"/>
</dbReference>
<evidence type="ECO:0000313" key="11">
    <source>
        <dbReference type="Proteomes" id="UP000634435"/>
    </source>
</evidence>
<keyword evidence="5" id="KW-0653">Protein transport</keyword>
<dbReference type="PANTHER" id="PTHR34982">
    <property type="entry name" value="YOP PROTEINS TRANSLOCATION PROTEIN L"/>
    <property type="match status" value="1"/>
</dbReference>
<gene>
    <name evidence="10" type="primary">fliH</name>
    <name evidence="10" type="ORF">GCM10007111_02670</name>
</gene>
<keyword evidence="10" id="KW-0966">Cell projection</keyword>
<sequence length="248" mass="28937">MSNDTNQSTRQIKIKPVHLLTNQTSTTDELARMQTDVNEEVHKAQAQLEHIKVESEELLRQAREQINKEKELWQHERQSYIEEAKKLGYEEGFSTGEKESRSKYQTDLEKANQIITAARRDYHSLIDENEEAILTLAIHTAEKIMKQMINQHPTSFLPIIKSAIKELKDQSIISIYLHPNQFEFVLQHKDELKSILENDAKLSFYVNEELDEYGCKIKHPFGQMDAGIDTQLQELRQVLYEIVGEKNQ</sequence>
<evidence type="ECO:0000256" key="2">
    <source>
        <dbReference type="ARBA" id="ARBA00006602"/>
    </source>
</evidence>
<protein>
    <recommendedName>
        <fullName evidence="7">Flagellar assembly protein FliH</fullName>
    </recommendedName>
</protein>
<name>A0ABQ2D302_9BACI</name>
<evidence type="ECO:0000256" key="5">
    <source>
        <dbReference type="ARBA" id="ARBA00022927"/>
    </source>
</evidence>
<comment type="similarity">
    <text evidence="2">Belongs to the FliH family.</text>
</comment>
<keyword evidence="3" id="KW-0813">Transport</keyword>
<evidence type="ECO:0000259" key="9">
    <source>
        <dbReference type="Pfam" id="PF02108"/>
    </source>
</evidence>
<comment type="function">
    <text evidence="1">Needed for flagellar regrowth and assembly.</text>
</comment>
<reference evidence="11" key="1">
    <citation type="journal article" date="2019" name="Int. J. Syst. Evol. Microbiol.">
        <title>The Global Catalogue of Microorganisms (GCM) 10K type strain sequencing project: providing services to taxonomists for standard genome sequencing and annotation.</title>
        <authorList>
            <consortium name="The Broad Institute Genomics Platform"/>
            <consortium name="The Broad Institute Genome Sequencing Center for Infectious Disease"/>
            <person name="Wu L."/>
            <person name="Ma J."/>
        </authorList>
    </citation>
    <scope>NUCLEOTIDE SEQUENCE [LARGE SCALE GENOMIC DNA]</scope>
    <source>
        <strain evidence="11">JCM 30071</strain>
    </source>
</reference>
<evidence type="ECO:0000313" key="10">
    <source>
        <dbReference type="EMBL" id="GGJ44057.1"/>
    </source>
</evidence>
<evidence type="ECO:0000256" key="8">
    <source>
        <dbReference type="SAM" id="Coils"/>
    </source>
</evidence>
<evidence type="ECO:0000256" key="7">
    <source>
        <dbReference type="NCBIfam" id="TIGR03825"/>
    </source>
</evidence>
<dbReference type="NCBIfam" id="TIGR03825">
    <property type="entry name" value="FliH_bacil"/>
    <property type="match status" value="1"/>
</dbReference>
<proteinExistence type="inferred from homology"/>
<evidence type="ECO:0000256" key="3">
    <source>
        <dbReference type="ARBA" id="ARBA00022448"/>
    </source>
</evidence>
<dbReference type="Pfam" id="PF02108">
    <property type="entry name" value="FliH"/>
    <property type="match status" value="1"/>
</dbReference>
<keyword evidence="10" id="KW-0282">Flagellum</keyword>